<evidence type="ECO:0000256" key="1">
    <source>
        <dbReference type="SAM" id="Phobius"/>
    </source>
</evidence>
<feature type="transmembrane region" description="Helical" evidence="1">
    <location>
        <begin position="128"/>
        <end position="161"/>
    </location>
</feature>
<reference evidence="2 3" key="1">
    <citation type="journal article" date="2014" name="Int. J. Syst. Evol. Microbiol.">
        <title>Listeria floridensis sp. nov., Listeria aquatica sp. nov., Listeria cornellensis sp. nov., Listeria riparia sp. nov. and Listeria grandensis sp. nov., from agricultural and natural environments.</title>
        <authorList>
            <person name="den Bakker H.C."/>
            <person name="Warchocki S."/>
            <person name="Wright E.M."/>
            <person name="Allred A.F."/>
            <person name="Ahlstrom C."/>
            <person name="Manuel C.S."/>
            <person name="Stasiewicz M.J."/>
            <person name="Burrell A."/>
            <person name="Roof S."/>
            <person name="Strawn L."/>
            <person name="Fortes E.D."/>
            <person name="Nightingale K.K."/>
            <person name="Kephart D."/>
            <person name="Wiedmann M."/>
        </authorList>
    </citation>
    <scope>NUCLEOTIDE SEQUENCE [LARGE SCALE GENOMIC DNA]</scope>
    <source>
        <strain evidence="2 3">FSL S10-1187</strain>
    </source>
</reference>
<feature type="transmembrane region" description="Helical" evidence="1">
    <location>
        <begin position="303"/>
        <end position="322"/>
    </location>
</feature>
<evidence type="ECO:0008006" key="4">
    <source>
        <dbReference type="Google" id="ProtNLM"/>
    </source>
</evidence>
<keyword evidence="1" id="KW-1133">Transmembrane helix</keyword>
<evidence type="ECO:0000313" key="3">
    <source>
        <dbReference type="Proteomes" id="UP000019249"/>
    </source>
</evidence>
<feature type="transmembrane region" description="Helical" evidence="1">
    <location>
        <begin position="375"/>
        <end position="396"/>
    </location>
</feature>
<dbReference type="InterPro" id="IPR046107">
    <property type="entry name" value="DUF6044"/>
</dbReference>
<evidence type="ECO:0000313" key="2">
    <source>
        <dbReference type="EMBL" id="EUJ30277.1"/>
    </source>
</evidence>
<name>A0ABN0RDZ1_9LIST</name>
<dbReference type="Pfam" id="PF19510">
    <property type="entry name" value="DUF6044"/>
    <property type="match status" value="1"/>
</dbReference>
<feature type="transmembrane region" description="Helical" evidence="1">
    <location>
        <begin position="181"/>
        <end position="202"/>
    </location>
</feature>
<organism evidence="2 3">
    <name type="scientific">Listeria floridensis FSL S10-1187</name>
    <dbReference type="NCBI Taxonomy" id="1265817"/>
    <lineage>
        <taxon>Bacteria</taxon>
        <taxon>Bacillati</taxon>
        <taxon>Bacillota</taxon>
        <taxon>Bacilli</taxon>
        <taxon>Bacillales</taxon>
        <taxon>Listeriaceae</taxon>
        <taxon>Listeria</taxon>
    </lineage>
</organism>
<sequence>MIKRLDKKTLIITLLLLFLFMLPLFVLGGNSHVRIHDNLDSNVAWYKMLLNSGNYTAEVGTANIPQIMGGAPSRDIFDSEFVGIVWLYALFNTPTAFFISQLITRVFAFLGMYLLARDYLVKENKFLPLAAFASLTFALTPFWPSGMLSTLGMPLALWAFLNIRSGKKRVSHIFILTLLPFYSSFILGFCFFLCGIFILFLFDWIKKKQFNIRFLASALYMTLMYLVVNYRFIYTMFIGGPPDSRTEFEVPKQSFSHSVILSLKNFVFGHTHDQTISWWIILPTILITFILIIVRKEWKTQKLFIGLFLFNLALSFWYGFWWNEAWAPLKNNFVLLREFNFSRFHFLHPLIFYSLFVLALVYLAQINSLLKKAAYVLVALQIIVCFVYNPEIYYRYPTATPTINQFYAEKQMQEIKNYIGKPQDSYRVGSIGLHPAISQESGFYTVDGYVNAYPLKYKREFRKIIAPELEKSKSLKDYYDGWGNRCYLFSSELGKKYLYSKNSQKRIHHLSLNIAQFKKLGGKYILSSVPIENAPQTGLQFERSFSDSASYWKIYLYRAK</sequence>
<feature type="transmembrane region" description="Helical" evidence="1">
    <location>
        <begin position="342"/>
        <end position="363"/>
    </location>
</feature>
<feature type="transmembrane region" description="Helical" evidence="1">
    <location>
        <begin position="214"/>
        <end position="233"/>
    </location>
</feature>
<keyword evidence="1" id="KW-0472">Membrane</keyword>
<comment type="caution">
    <text evidence="2">The sequence shown here is derived from an EMBL/GenBank/DDBJ whole genome shotgun (WGS) entry which is preliminary data.</text>
</comment>
<keyword evidence="1" id="KW-0812">Transmembrane</keyword>
<keyword evidence="3" id="KW-1185">Reference proteome</keyword>
<proteinExistence type="predicted"/>
<feature type="transmembrane region" description="Helical" evidence="1">
    <location>
        <begin position="276"/>
        <end position="294"/>
    </location>
</feature>
<gene>
    <name evidence="2" type="ORF">MFLO_10658</name>
</gene>
<dbReference type="EMBL" id="AODF01000024">
    <property type="protein sequence ID" value="EUJ30277.1"/>
    <property type="molecule type" value="Genomic_DNA"/>
</dbReference>
<dbReference type="Proteomes" id="UP000019249">
    <property type="component" value="Unassembled WGS sequence"/>
</dbReference>
<protein>
    <recommendedName>
        <fullName evidence="4">YkoS</fullName>
    </recommendedName>
</protein>
<accession>A0ABN0RDZ1</accession>
<dbReference type="RefSeq" id="WP_036097691.1">
    <property type="nucleotide sequence ID" value="NZ_AODF01000024.1"/>
</dbReference>